<sequence>MRFAAVKLVDNEYERLLLLTFGGRREQARKFS</sequence>
<accession>A0A212LPR3</accession>
<dbReference type="AlphaFoldDB" id="A0A212LPR3"/>
<protein>
    <submittedName>
        <fullName evidence="1">Uncharacterized protein</fullName>
    </submittedName>
</protein>
<dbReference type="EMBL" id="FMJD01000013">
    <property type="protein sequence ID" value="SCM79575.1"/>
    <property type="molecule type" value="Genomic_DNA"/>
</dbReference>
<gene>
    <name evidence="1" type="ORF">KL86PLE_90519</name>
</gene>
<reference evidence="1" key="1">
    <citation type="submission" date="2016-08" db="EMBL/GenBank/DDBJ databases">
        <authorList>
            <person name="Seilhamer J.J."/>
        </authorList>
    </citation>
    <scope>NUCLEOTIDE SEQUENCE</scope>
    <source>
        <strain evidence="1">86</strain>
    </source>
</reference>
<proteinExistence type="predicted"/>
<name>A0A212LPR3_9HYPH</name>
<evidence type="ECO:0000313" key="1">
    <source>
        <dbReference type="EMBL" id="SCM79575.1"/>
    </source>
</evidence>
<organism evidence="1">
    <name type="scientific">uncultured Pleomorphomonas sp</name>
    <dbReference type="NCBI Taxonomy" id="442121"/>
    <lineage>
        <taxon>Bacteria</taxon>
        <taxon>Pseudomonadati</taxon>
        <taxon>Pseudomonadota</taxon>
        <taxon>Alphaproteobacteria</taxon>
        <taxon>Hyphomicrobiales</taxon>
        <taxon>Pleomorphomonadaceae</taxon>
        <taxon>Pleomorphomonas</taxon>
        <taxon>environmental samples</taxon>
    </lineage>
</organism>